<gene>
    <name evidence="15" type="ORF">Dda_3837</name>
</gene>
<evidence type="ECO:0000256" key="6">
    <source>
        <dbReference type="ARBA" id="ARBA00023008"/>
    </source>
</evidence>
<keyword evidence="6" id="KW-0186">Copper</keyword>
<dbReference type="PRINTS" id="PR00092">
    <property type="entry name" value="TYROSINASE"/>
</dbReference>
<evidence type="ECO:0000313" key="15">
    <source>
        <dbReference type="EMBL" id="KAJ6261170.1"/>
    </source>
</evidence>
<feature type="signal peptide" evidence="12">
    <location>
        <begin position="1"/>
        <end position="23"/>
    </location>
</feature>
<evidence type="ECO:0000256" key="10">
    <source>
        <dbReference type="ARBA" id="ARBA00048881"/>
    </source>
</evidence>
<evidence type="ECO:0000256" key="2">
    <source>
        <dbReference type="ARBA" id="ARBA00009928"/>
    </source>
</evidence>
<comment type="cofactor">
    <cofactor evidence="1">
        <name>Cu(2+)</name>
        <dbReference type="ChEBI" id="CHEBI:29036"/>
    </cofactor>
</comment>
<evidence type="ECO:0000256" key="4">
    <source>
        <dbReference type="ARBA" id="ARBA00022723"/>
    </source>
</evidence>
<dbReference type="InterPro" id="IPR050316">
    <property type="entry name" value="Tyrosinase/Hemocyanin"/>
</dbReference>
<proteinExistence type="inferred from homology"/>
<dbReference type="Gene3D" id="1.10.1280.10">
    <property type="entry name" value="Di-copper center containing domain from catechol oxidase"/>
    <property type="match status" value="1"/>
</dbReference>
<evidence type="ECO:0000256" key="9">
    <source>
        <dbReference type="ARBA" id="ARBA00048233"/>
    </source>
</evidence>
<evidence type="ECO:0000259" key="14">
    <source>
        <dbReference type="PROSITE" id="PS00498"/>
    </source>
</evidence>
<dbReference type="EMBL" id="JAQGDS010000004">
    <property type="protein sequence ID" value="KAJ6261170.1"/>
    <property type="molecule type" value="Genomic_DNA"/>
</dbReference>
<feature type="region of interest" description="Disordered" evidence="11">
    <location>
        <begin position="119"/>
        <end position="139"/>
    </location>
</feature>
<sequence length="705" mass="78213">MLFKAEASSALIILAQLFAEVHAAPANYEADPDLIRIEEKRQLQTLNTRPFTRIPATLLTLATNTRIPLTTTRSSTLPVYTLPTTPGYTPPYGYTTPPYGYTTPPYGYTTPPYGYTTPGTTTSTRTTSTTSTKSSATPGYTPVIGANNTCYERLKIQTLQEKDKDQFNMLLLALEKIQQTPDSNPFGWYQIAGIHGRPYVTWQMGPTEVPYDPSRGYCTHGSILFTTWHRPYLLALEQALFHAAMAIAATFSGAAQTQYLAAAARLRLPYWDWADPVTQSYLPPITMNPYVNVYKPDMSGNPVLVGIDNPLFAYKFLSASSIAPLGSPFNAHMITARWPNGAWVDNSAFASSNMQSGFAGRVLGTYNAFLSGSYNLFSNRIEGVHDGVHGATGGGGNLGSVPTAAFDPLFWLHHCNVDRIMAMFQAMNPSLWLTPAPAVGTFARPNPPNTIDDTNSLLYPFRRADGSFWISSHTNPVGTIWTQNYGYPEVPCSYRGRRPEDLDTFTTNQANTLYARGRPPIPGPSREWNVRLLLDQAEIPGAYDIYVYGGTRPSDPYGDPYGKGYIGSLSSMTPGAPDQYKDSRIRYVDVPLNAYLKEYGYYGADPYKITDYISKDLYYTIIANGKPCSFQDLYTAKIAVYSRDIYDSGKQDQLPYYTSEPVYHLNVTRNIPGGIKSIEEITYPVKVDGSREVPWPELNSTRIQT</sequence>
<comment type="caution">
    <text evidence="15">The sequence shown here is derived from an EMBL/GenBank/DDBJ whole genome shotgun (WGS) entry which is preliminary data.</text>
</comment>
<evidence type="ECO:0000256" key="1">
    <source>
        <dbReference type="ARBA" id="ARBA00001973"/>
    </source>
</evidence>
<evidence type="ECO:0000256" key="3">
    <source>
        <dbReference type="ARBA" id="ARBA00011906"/>
    </source>
</evidence>
<keyword evidence="8" id="KW-0470">Melanin biosynthesis</keyword>
<dbReference type="GO" id="GO:0046872">
    <property type="term" value="F:metal ion binding"/>
    <property type="evidence" value="ECO:0007669"/>
    <property type="project" value="UniProtKB-KW"/>
</dbReference>
<keyword evidence="12" id="KW-0732">Signal</keyword>
<feature type="domain" description="Tyrosinase copper-binding" evidence="14">
    <location>
        <begin position="407"/>
        <end position="418"/>
    </location>
</feature>
<evidence type="ECO:0000313" key="16">
    <source>
        <dbReference type="Proteomes" id="UP001221413"/>
    </source>
</evidence>
<keyword evidence="7" id="KW-0503">Monooxygenase</keyword>
<feature type="domain" description="Tyrosinase copper-binding" evidence="13">
    <location>
        <begin position="220"/>
        <end position="237"/>
    </location>
</feature>
<dbReference type="GO" id="GO:0004503">
    <property type="term" value="F:tyrosinase activity"/>
    <property type="evidence" value="ECO:0007669"/>
    <property type="project" value="UniProtKB-EC"/>
</dbReference>
<dbReference type="SUPFAM" id="SSF48056">
    <property type="entry name" value="Di-copper centre-containing domain"/>
    <property type="match status" value="1"/>
</dbReference>
<reference evidence="15" key="1">
    <citation type="submission" date="2023-01" db="EMBL/GenBank/DDBJ databases">
        <title>The chitinases involved in constricting ring structure development in the nematode-trapping fungus Drechslerella dactyloides.</title>
        <authorList>
            <person name="Wang R."/>
            <person name="Zhang L."/>
            <person name="Tang P."/>
            <person name="Li S."/>
            <person name="Liang L."/>
        </authorList>
    </citation>
    <scope>NUCLEOTIDE SEQUENCE</scope>
    <source>
        <strain evidence="15">YMF1.00031</strain>
    </source>
</reference>
<evidence type="ECO:0000256" key="11">
    <source>
        <dbReference type="SAM" id="MobiDB-lite"/>
    </source>
</evidence>
<protein>
    <recommendedName>
        <fullName evidence="3">tyrosinase</fullName>
        <ecNumber evidence="3">1.14.18.1</ecNumber>
    </recommendedName>
</protein>
<keyword evidence="4" id="KW-0479">Metal-binding</keyword>
<dbReference type="PROSITE" id="PS00497">
    <property type="entry name" value="TYROSINASE_1"/>
    <property type="match status" value="1"/>
</dbReference>
<organism evidence="15 16">
    <name type="scientific">Drechslerella dactyloides</name>
    <name type="common">Nematode-trapping fungus</name>
    <name type="synonym">Arthrobotrys dactyloides</name>
    <dbReference type="NCBI Taxonomy" id="74499"/>
    <lineage>
        <taxon>Eukaryota</taxon>
        <taxon>Fungi</taxon>
        <taxon>Dikarya</taxon>
        <taxon>Ascomycota</taxon>
        <taxon>Pezizomycotina</taxon>
        <taxon>Orbiliomycetes</taxon>
        <taxon>Orbiliales</taxon>
        <taxon>Orbiliaceae</taxon>
        <taxon>Drechslerella</taxon>
    </lineage>
</organism>
<dbReference type="PANTHER" id="PTHR11474:SF76">
    <property type="entry name" value="SHKT DOMAIN-CONTAINING PROTEIN"/>
    <property type="match status" value="1"/>
</dbReference>
<evidence type="ECO:0000256" key="5">
    <source>
        <dbReference type="ARBA" id="ARBA00023002"/>
    </source>
</evidence>
<dbReference type="Pfam" id="PF18132">
    <property type="entry name" value="Tyrosinase_C"/>
    <property type="match status" value="1"/>
</dbReference>
<keyword evidence="16" id="KW-1185">Reference proteome</keyword>
<accession>A0AAD6IYQ0</accession>
<dbReference type="Proteomes" id="UP001221413">
    <property type="component" value="Unassembled WGS sequence"/>
</dbReference>
<comment type="catalytic activity">
    <reaction evidence="9">
        <text>2 L-dopa + O2 = 2 L-dopaquinone + 2 H2O</text>
        <dbReference type="Rhea" id="RHEA:34287"/>
        <dbReference type="ChEBI" id="CHEBI:15377"/>
        <dbReference type="ChEBI" id="CHEBI:15379"/>
        <dbReference type="ChEBI" id="CHEBI:57504"/>
        <dbReference type="ChEBI" id="CHEBI:57924"/>
        <dbReference type="EC" id="1.14.18.1"/>
    </reaction>
</comment>
<dbReference type="InterPro" id="IPR008922">
    <property type="entry name" value="Di-copper_centre_dom_sf"/>
</dbReference>
<dbReference type="Pfam" id="PF00264">
    <property type="entry name" value="Tyrosinase"/>
    <property type="match status" value="1"/>
</dbReference>
<dbReference type="PROSITE" id="PS00498">
    <property type="entry name" value="TYROSINASE_2"/>
    <property type="match status" value="1"/>
</dbReference>
<comment type="catalytic activity">
    <reaction evidence="10">
        <text>L-tyrosine + O2 = L-dopaquinone + H2O</text>
        <dbReference type="Rhea" id="RHEA:18117"/>
        <dbReference type="ChEBI" id="CHEBI:15377"/>
        <dbReference type="ChEBI" id="CHEBI:15379"/>
        <dbReference type="ChEBI" id="CHEBI:57924"/>
        <dbReference type="ChEBI" id="CHEBI:58315"/>
        <dbReference type="EC" id="1.14.18.1"/>
    </reaction>
</comment>
<dbReference type="InterPro" id="IPR041640">
    <property type="entry name" value="Tyrosinase_C"/>
</dbReference>
<evidence type="ECO:0000256" key="7">
    <source>
        <dbReference type="ARBA" id="ARBA00023033"/>
    </source>
</evidence>
<comment type="similarity">
    <text evidence="2">Belongs to the tyrosinase family.</text>
</comment>
<evidence type="ECO:0000256" key="12">
    <source>
        <dbReference type="SAM" id="SignalP"/>
    </source>
</evidence>
<dbReference type="GO" id="GO:0042438">
    <property type="term" value="P:melanin biosynthetic process"/>
    <property type="evidence" value="ECO:0007669"/>
    <property type="project" value="UniProtKB-KW"/>
</dbReference>
<name>A0AAD6IYQ0_DREDA</name>
<evidence type="ECO:0000256" key="8">
    <source>
        <dbReference type="ARBA" id="ARBA00023101"/>
    </source>
</evidence>
<dbReference type="AlphaFoldDB" id="A0AAD6IYQ0"/>
<dbReference type="InterPro" id="IPR002227">
    <property type="entry name" value="Tyrosinase_Cu-bd"/>
</dbReference>
<evidence type="ECO:0000259" key="13">
    <source>
        <dbReference type="PROSITE" id="PS00497"/>
    </source>
</evidence>
<dbReference type="EC" id="1.14.18.1" evidence="3"/>
<feature type="chain" id="PRO_5042161594" description="tyrosinase" evidence="12">
    <location>
        <begin position="24"/>
        <end position="705"/>
    </location>
</feature>
<keyword evidence="5" id="KW-0560">Oxidoreductase</keyword>
<dbReference type="PANTHER" id="PTHR11474">
    <property type="entry name" value="TYROSINASE FAMILY MEMBER"/>
    <property type="match status" value="1"/>
</dbReference>